<keyword evidence="2" id="KW-0238">DNA-binding</keyword>
<feature type="region of interest" description="Disordered" evidence="4">
    <location>
        <begin position="144"/>
        <end position="168"/>
    </location>
</feature>
<dbReference type="PROSITE" id="PS51118">
    <property type="entry name" value="HTH_HXLR"/>
    <property type="match status" value="1"/>
</dbReference>
<dbReference type="InterPro" id="IPR036388">
    <property type="entry name" value="WH-like_DNA-bd_sf"/>
</dbReference>
<evidence type="ECO:0000313" key="7">
    <source>
        <dbReference type="Proteomes" id="UP001604002"/>
    </source>
</evidence>
<name>A0ABW7A249_9HYPH</name>
<proteinExistence type="predicted"/>
<dbReference type="SUPFAM" id="SSF46785">
    <property type="entry name" value="Winged helix' DNA-binding domain"/>
    <property type="match status" value="1"/>
</dbReference>
<organism evidence="6 7">
    <name type="scientific">Xanthobacter oligotrophicus</name>
    <dbReference type="NCBI Taxonomy" id="2607286"/>
    <lineage>
        <taxon>Bacteria</taxon>
        <taxon>Pseudomonadati</taxon>
        <taxon>Pseudomonadota</taxon>
        <taxon>Alphaproteobacteria</taxon>
        <taxon>Hyphomicrobiales</taxon>
        <taxon>Xanthobacteraceae</taxon>
        <taxon>Xanthobacter</taxon>
    </lineage>
</organism>
<dbReference type="InterPro" id="IPR002577">
    <property type="entry name" value="HTH_HxlR"/>
</dbReference>
<evidence type="ECO:0000256" key="1">
    <source>
        <dbReference type="ARBA" id="ARBA00023015"/>
    </source>
</evidence>
<protein>
    <submittedName>
        <fullName evidence="6">Helix-turn-helix domain-containing protein</fullName>
    </submittedName>
</protein>
<dbReference type="EMBL" id="JBAFVH010000010">
    <property type="protein sequence ID" value="MFG1374019.1"/>
    <property type="molecule type" value="Genomic_DNA"/>
</dbReference>
<evidence type="ECO:0000313" key="6">
    <source>
        <dbReference type="EMBL" id="MFG1374019.1"/>
    </source>
</evidence>
<dbReference type="PANTHER" id="PTHR33204:SF17">
    <property type="entry name" value="TRANSCRIPTIONAL REGULATORY PROTEIN"/>
    <property type="match status" value="1"/>
</dbReference>
<keyword evidence="3" id="KW-0804">Transcription</keyword>
<keyword evidence="1" id="KW-0805">Transcription regulation</keyword>
<evidence type="ECO:0000256" key="3">
    <source>
        <dbReference type="ARBA" id="ARBA00023163"/>
    </source>
</evidence>
<dbReference type="InterPro" id="IPR036390">
    <property type="entry name" value="WH_DNA-bd_sf"/>
</dbReference>
<dbReference type="Proteomes" id="UP001604002">
    <property type="component" value="Unassembled WGS sequence"/>
</dbReference>
<keyword evidence="7" id="KW-1185">Reference proteome</keyword>
<comment type="caution">
    <text evidence="6">The sequence shown here is derived from an EMBL/GenBank/DDBJ whole genome shotgun (WGS) entry which is preliminary data.</text>
</comment>
<evidence type="ECO:0000256" key="4">
    <source>
        <dbReference type="SAM" id="MobiDB-lite"/>
    </source>
</evidence>
<evidence type="ECO:0000259" key="5">
    <source>
        <dbReference type="PROSITE" id="PS51118"/>
    </source>
</evidence>
<dbReference type="Pfam" id="PF01638">
    <property type="entry name" value="HxlR"/>
    <property type="match status" value="1"/>
</dbReference>
<evidence type="ECO:0000256" key="2">
    <source>
        <dbReference type="ARBA" id="ARBA00023125"/>
    </source>
</evidence>
<gene>
    <name evidence="6" type="ORF">V5F32_17715</name>
</gene>
<reference evidence="6 7" key="1">
    <citation type="submission" date="2024-02" db="EMBL/GenBank/DDBJ databases">
        <title>Expansion and revision of Xanthobacter and proposal of Roseixanthobacter gen. nov.</title>
        <authorList>
            <person name="Soltysiak M.P.M."/>
            <person name="Jalihal A."/>
            <person name="Ory A."/>
            <person name="Chrisophersen C."/>
            <person name="Lee A.D."/>
            <person name="Boulton J."/>
            <person name="Springer M."/>
        </authorList>
    </citation>
    <scope>NUCLEOTIDE SEQUENCE [LARGE SCALE GENOMIC DNA]</scope>
    <source>
        <strain evidence="6 7">23A</strain>
    </source>
</reference>
<accession>A0ABW7A249</accession>
<sequence length="168" mass="19070">MKRTSFSAMECPIARGLERVGEWWSILILRDAFNGRTRFDEFQDSLGIAPNMLTRRLKALVEAGLLEKRRYSERPVRHDYILTDRARDFRPILVMLQAWGNTHFAPEGKSVLTVNTRTGHEARPIVIDAVSGLPITDPVFRTVAGPAASERTRRRYSTAPHPTPDEGQ</sequence>
<feature type="domain" description="HTH hxlR-type" evidence="5">
    <location>
        <begin position="11"/>
        <end position="108"/>
    </location>
</feature>
<dbReference type="RefSeq" id="WP_393993695.1">
    <property type="nucleotide sequence ID" value="NZ_JBAFVH010000010.1"/>
</dbReference>
<dbReference type="PANTHER" id="PTHR33204">
    <property type="entry name" value="TRANSCRIPTIONAL REGULATOR, MARR FAMILY"/>
    <property type="match status" value="1"/>
</dbReference>
<dbReference type="Gene3D" id="1.10.10.10">
    <property type="entry name" value="Winged helix-like DNA-binding domain superfamily/Winged helix DNA-binding domain"/>
    <property type="match status" value="1"/>
</dbReference>